<dbReference type="SUPFAM" id="SSF52833">
    <property type="entry name" value="Thioredoxin-like"/>
    <property type="match status" value="1"/>
</dbReference>
<protein>
    <recommendedName>
        <fullName evidence="4">Thioredoxin-like fold domain-containing protein</fullName>
    </recommendedName>
</protein>
<dbReference type="InterPro" id="IPR036249">
    <property type="entry name" value="Thioredoxin-like_sf"/>
</dbReference>
<reference evidence="2 3" key="1">
    <citation type="journal article" date="2018" name="Int. J. Syst. Evol. Microbiol.">
        <title>Pseudooceanicola lipolyticus sp. nov., a marine alphaproteobacterium, reclassification of Oceanicola flagellatus as Pseudooceanicola flagellatus comb. nov. and emended description of the genus Pseudooceanicola.</title>
        <authorList>
            <person name="Huang M.-M."/>
            <person name="Guo L.-L."/>
            <person name="Wu Y.-H."/>
            <person name="Lai Q.-L."/>
            <person name="Shao Z.-Z."/>
            <person name="Wang C.-S."/>
            <person name="Wu M."/>
            <person name="Xu X.-W."/>
        </authorList>
    </citation>
    <scope>NUCLEOTIDE SEQUENCE [LARGE SCALE GENOMIC DNA]</scope>
    <source>
        <strain evidence="2 3">Ar-45</strain>
    </source>
</reference>
<proteinExistence type="predicted"/>
<keyword evidence="3" id="KW-1185">Reference proteome</keyword>
<dbReference type="EMBL" id="PGTD01000015">
    <property type="protein sequence ID" value="PJE29921.1"/>
    <property type="molecule type" value="Genomic_DNA"/>
</dbReference>
<name>A0ABX4MQ10_9RHOB</name>
<feature type="signal peptide" evidence="1">
    <location>
        <begin position="1"/>
        <end position="23"/>
    </location>
</feature>
<sequence length="243" mass="26137">MIPVSRRLVIGLALLLLPAPLRAQPSALWQKLEENPALMAQEMRALLLEAPQLIDEVRSEARARMAADAASDLAAEVAGDSAMIAKLTPALFGATPRGFGAEGPAAITLFTAAGCAPCLRAETELRALADEIPGLRVELRSLSDDPADRLDRALQRREGPETAARFRARLQDPDNAQALAESLTEDPEALLALAESPEIRAELAQEVSLFRDLGLDMAPSYVMPGRLIRGEMPKVVLQSYLSP</sequence>
<dbReference type="Proteomes" id="UP000231702">
    <property type="component" value="Unassembled WGS sequence"/>
</dbReference>
<comment type="caution">
    <text evidence="2">The sequence shown here is derived from an EMBL/GenBank/DDBJ whole genome shotgun (WGS) entry which is preliminary data.</text>
</comment>
<gene>
    <name evidence="2" type="ORF">CVM39_08495</name>
</gene>
<organism evidence="2 3">
    <name type="scientific">Pseudooceanicola antarcticus</name>
    <dbReference type="NCBI Taxonomy" id="1247613"/>
    <lineage>
        <taxon>Bacteria</taxon>
        <taxon>Pseudomonadati</taxon>
        <taxon>Pseudomonadota</taxon>
        <taxon>Alphaproteobacteria</taxon>
        <taxon>Rhodobacterales</taxon>
        <taxon>Paracoccaceae</taxon>
        <taxon>Pseudooceanicola</taxon>
    </lineage>
</organism>
<dbReference type="Gene3D" id="3.40.30.10">
    <property type="entry name" value="Glutaredoxin"/>
    <property type="match status" value="1"/>
</dbReference>
<evidence type="ECO:0008006" key="4">
    <source>
        <dbReference type="Google" id="ProtNLM"/>
    </source>
</evidence>
<keyword evidence="1" id="KW-0732">Signal</keyword>
<evidence type="ECO:0000313" key="2">
    <source>
        <dbReference type="EMBL" id="PJE29921.1"/>
    </source>
</evidence>
<feature type="chain" id="PRO_5045540229" description="Thioredoxin-like fold domain-containing protein" evidence="1">
    <location>
        <begin position="24"/>
        <end position="243"/>
    </location>
</feature>
<accession>A0ABX4MQ10</accession>
<evidence type="ECO:0000256" key="1">
    <source>
        <dbReference type="SAM" id="SignalP"/>
    </source>
</evidence>
<evidence type="ECO:0000313" key="3">
    <source>
        <dbReference type="Proteomes" id="UP000231702"/>
    </source>
</evidence>